<proteinExistence type="predicted"/>
<name>A0A5A7QNX7_STRAF</name>
<dbReference type="AlphaFoldDB" id="A0A5A7QNX7"/>
<sequence length="138" mass="14814">MRLWSIYSLNSLEPKQSGHWHRWTWTDSKKISTRFNTGGESCARAISLFCNGSCNQLGVIIECTTRPLVHSIAKTYGPLPDASNSILTPPTVNPAQPVLGTNVTIKTSSSSTPNSATTFDNPNLCAPLADVTTTSSSS</sequence>
<gene>
    <name evidence="1" type="ORF">STAS_23628</name>
</gene>
<evidence type="ECO:0000313" key="1">
    <source>
        <dbReference type="EMBL" id="GER46572.1"/>
    </source>
</evidence>
<dbReference type="EMBL" id="BKCP01007626">
    <property type="protein sequence ID" value="GER46572.1"/>
    <property type="molecule type" value="Genomic_DNA"/>
</dbReference>
<comment type="caution">
    <text evidence="1">The sequence shown here is derived from an EMBL/GenBank/DDBJ whole genome shotgun (WGS) entry which is preliminary data.</text>
</comment>
<evidence type="ECO:0000313" key="2">
    <source>
        <dbReference type="Proteomes" id="UP000325081"/>
    </source>
</evidence>
<accession>A0A5A7QNX7</accession>
<reference evidence="2" key="1">
    <citation type="journal article" date="2019" name="Curr. Biol.">
        <title>Genome Sequence of Striga asiatica Provides Insight into the Evolution of Plant Parasitism.</title>
        <authorList>
            <person name="Yoshida S."/>
            <person name="Kim S."/>
            <person name="Wafula E.K."/>
            <person name="Tanskanen J."/>
            <person name="Kim Y.M."/>
            <person name="Honaas L."/>
            <person name="Yang Z."/>
            <person name="Spallek T."/>
            <person name="Conn C.E."/>
            <person name="Ichihashi Y."/>
            <person name="Cheong K."/>
            <person name="Cui S."/>
            <person name="Der J.P."/>
            <person name="Gundlach H."/>
            <person name="Jiao Y."/>
            <person name="Hori C."/>
            <person name="Ishida J.K."/>
            <person name="Kasahara H."/>
            <person name="Kiba T."/>
            <person name="Kim M.S."/>
            <person name="Koo N."/>
            <person name="Laohavisit A."/>
            <person name="Lee Y.H."/>
            <person name="Lumba S."/>
            <person name="McCourt P."/>
            <person name="Mortimer J.C."/>
            <person name="Mutuku J.M."/>
            <person name="Nomura T."/>
            <person name="Sasaki-Sekimoto Y."/>
            <person name="Seto Y."/>
            <person name="Wang Y."/>
            <person name="Wakatake T."/>
            <person name="Sakakibara H."/>
            <person name="Demura T."/>
            <person name="Yamaguchi S."/>
            <person name="Yoneyama K."/>
            <person name="Manabe R.I."/>
            <person name="Nelson D.C."/>
            <person name="Schulman A.H."/>
            <person name="Timko M.P."/>
            <person name="dePamphilis C.W."/>
            <person name="Choi D."/>
            <person name="Shirasu K."/>
        </authorList>
    </citation>
    <scope>NUCLEOTIDE SEQUENCE [LARGE SCALE GENOMIC DNA]</scope>
    <source>
        <strain evidence="2">cv. UVA1</strain>
    </source>
</reference>
<dbReference type="Proteomes" id="UP000325081">
    <property type="component" value="Unassembled WGS sequence"/>
</dbReference>
<keyword evidence="2" id="KW-1185">Reference proteome</keyword>
<protein>
    <submittedName>
        <fullName evidence="1">Omega-conotoxin-like Ac6.4</fullName>
    </submittedName>
</protein>
<organism evidence="1 2">
    <name type="scientific">Striga asiatica</name>
    <name type="common">Asiatic witchweed</name>
    <name type="synonym">Buchnera asiatica</name>
    <dbReference type="NCBI Taxonomy" id="4170"/>
    <lineage>
        <taxon>Eukaryota</taxon>
        <taxon>Viridiplantae</taxon>
        <taxon>Streptophyta</taxon>
        <taxon>Embryophyta</taxon>
        <taxon>Tracheophyta</taxon>
        <taxon>Spermatophyta</taxon>
        <taxon>Magnoliopsida</taxon>
        <taxon>eudicotyledons</taxon>
        <taxon>Gunneridae</taxon>
        <taxon>Pentapetalae</taxon>
        <taxon>asterids</taxon>
        <taxon>lamiids</taxon>
        <taxon>Lamiales</taxon>
        <taxon>Orobanchaceae</taxon>
        <taxon>Buchnereae</taxon>
        <taxon>Striga</taxon>
    </lineage>
</organism>